<dbReference type="SUPFAM" id="SSF50978">
    <property type="entry name" value="WD40 repeat-like"/>
    <property type="match status" value="1"/>
</dbReference>
<keyword evidence="2 5" id="KW-0812">Transmembrane</keyword>
<comment type="subcellular location">
    <subcellularLocation>
        <location evidence="1">Membrane</location>
        <topology evidence="1">Multi-pass membrane protein</topology>
    </subcellularLocation>
</comment>
<dbReference type="InterPro" id="IPR015943">
    <property type="entry name" value="WD40/YVTN_repeat-like_dom_sf"/>
</dbReference>
<accession>A0A7J6MM61</accession>
<feature type="transmembrane region" description="Helical" evidence="5">
    <location>
        <begin position="737"/>
        <end position="764"/>
    </location>
</feature>
<dbReference type="GO" id="GO:0005385">
    <property type="term" value="F:zinc ion transmembrane transporter activity"/>
    <property type="evidence" value="ECO:0007669"/>
    <property type="project" value="TreeGrafter"/>
</dbReference>
<feature type="transmembrane region" description="Helical" evidence="5">
    <location>
        <begin position="671"/>
        <end position="691"/>
    </location>
</feature>
<keyword evidence="4 5" id="KW-0472">Membrane</keyword>
<gene>
    <name evidence="6" type="primary">DMXL1</name>
    <name evidence="6" type="ORF">FOL46_008630</name>
</gene>
<evidence type="ECO:0000313" key="7">
    <source>
        <dbReference type="Proteomes" id="UP000572268"/>
    </source>
</evidence>
<evidence type="ECO:0000256" key="3">
    <source>
        <dbReference type="ARBA" id="ARBA00022989"/>
    </source>
</evidence>
<feature type="transmembrane region" description="Helical" evidence="5">
    <location>
        <begin position="644"/>
        <end position="665"/>
    </location>
</feature>
<dbReference type="Proteomes" id="UP000572268">
    <property type="component" value="Unassembled WGS sequence"/>
</dbReference>
<feature type="transmembrane region" description="Helical" evidence="5">
    <location>
        <begin position="703"/>
        <end position="725"/>
    </location>
</feature>
<protein>
    <submittedName>
        <fullName evidence="6">Dmx-like 1</fullName>
    </submittedName>
</protein>
<dbReference type="InterPro" id="IPR003689">
    <property type="entry name" value="ZIP"/>
</dbReference>
<evidence type="ECO:0000313" key="6">
    <source>
        <dbReference type="EMBL" id="KAF4672662.1"/>
    </source>
</evidence>
<keyword evidence="3 5" id="KW-1133">Transmembrane helix</keyword>
<organism evidence="6 7">
    <name type="scientific">Perkinsus olseni</name>
    <name type="common">Perkinsus atlanticus</name>
    <dbReference type="NCBI Taxonomy" id="32597"/>
    <lineage>
        <taxon>Eukaryota</taxon>
        <taxon>Sar</taxon>
        <taxon>Alveolata</taxon>
        <taxon>Perkinsozoa</taxon>
        <taxon>Perkinsea</taxon>
        <taxon>Perkinsida</taxon>
        <taxon>Perkinsidae</taxon>
        <taxon>Perkinsus</taxon>
    </lineage>
</organism>
<dbReference type="Pfam" id="PF02535">
    <property type="entry name" value="Zip"/>
    <property type="match status" value="1"/>
</dbReference>
<reference evidence="6 7" key="1">
    <citation type="submission" date="2020-04" db="EMBL/GenBank/DDBJ databases">
        <title>Perkinsus olseni comparative genomics.</title>
        <authorList>
            <person name="Bogema D.R."/>
        </authorList>
    </citation>
    <scope>NUCLEOTIDE SEQUENCE [LARGE SCALE GENOMIC DNA]</scope>
    <source>
        <strain evidence="6">ATCC PRA-31</strain>
    </source>
</reference>
<feature type="transmembrane region" description="Helical" evidence="5">
    <location>
        <begin position="543"/>
        <end position="564"/>
    </location>
</feature>
<dbReference type="InterPro" id="IPR036322">
    <property type="entry name" value="WD40_repeat_dom_sf"/>
</dbReference>
<comment type="caution">
    <text evidence="6">The sequence shown here is derived from an EMBL/GenBank/DDBJ whole genome shotgun (WGS) entry which is preliminary data.</text>
</comment>
<evidence type="ECO:0000256" key="5">
    <source>
        <dbReference type="SAM" id="Phobius"/>
    </source>
</evidence>
<dbReference type="PANTHER" id="PTHR11040">
    <property type="entry name" value="ZINC/IRON TRANSPORTER"/>
    <property type="match status" value="1"/>
</dbReference>
<dbReference type="GO" id="GO:0016020">
    <property type="term" value="C:membrane"/>
    <property type="evidence" value="ECO:0007669"/>
    <property type="project" value="UniProtKB-SubCell"/>
</dbReference>
<name>A0A7J6MM61_PEROL</name>
<proteinExistence type="predicted"/>
<sequence length="802" mass="86434">MRLRSLVVCSLVLERVLSPPKGSPKLTVYERQYQLLVRWHLKTHVYEAMLEPDVVQEEGAVDIDQEHPLETTLAAPRRLKLLQSTCPVYRCTPEQDREYLPKSLPLLGIRRQLEWHSITGLCLDRSPGACLRLAVSARHEDGLVKVIDLPQLIRSSVGCRDAVTPEEYYHDDSRWQMEIEKSVINSNTNLPTGTKIVPSERTRFLIGESSAANHLGSGLPLRPDCRLYAKDVMLLSLGIDWPIGNNITGLFDRINHDTVSDDDNEPLPVSNSLTAHPTASVFASATNSGVRVWSFGCPALDEPARPLCLFESPKRPSFRDTLRVASWSDDGGMLAGISKKGRMSVWSSCRPGKPIISFNSPFIRGNDVKALTPSGSLMLICGRQSPSGSGGAAMIDCRSPELVVQKWNAGPGLEYTCASGLSQPQQLQLGTCDGRVVDLDTRAGGRSRTVMLYGDDHDRSPAIHSLLRYGPDQDGIVAVTHGSAVGVLQAGKDAGSFDSEYTLHKGGMKSAVKAAFSKIGPKLVAAADACGMWMSFYFRKSKMFSLGCALACGVLLAAGFTHSLPDGVERLEAWSQDNLNGYPFAYLLCGIAISFLALFEEGVQLCFRPKLRPPPEESSSKNVQADEQTLNHHAHPGNLTKTSALFVFLALSLHSILEGMATGVATGVSNLYGTVIAILAHKGLAAFALGASMVEANVASRTVLLYGTIFAVVTPVGIMVGWLGGLAEDSSGIFGGVAYALVAGTFIYVSIVEFMPIVFGLNGVNFLMKATVAPSGVVNTVSFQVIMFLAGFSAMAVLAIFV</sequence>
<dbReference type="PANTHER" id="PTHR11040:SF140">
    <property type="entry name" value="ZRT (ZRT), IRT- (IRT-) LIKE PROTEIN TRANSPORTER"/>
    <property type="match status" value="1"/>
</dbReference>
<evidence type="ECO:0000256" key="4">
    <source>
        <dbReference type="ARBA" id="ARBA00023136"/>
    </source>
</evidence>
<dbReference type="Gene3D" id="2.130.10.10">
    <property type="entry name" value="YVTN repeat-like/Quinoprotein amine dehydrogenase"/>
    <property type="match status" value="1"/>
</dbReference>
<evidence type="ECO:0000256" key="2">
    <source>
        <dbReference type="ARBA" id="ARBA00022692"/>
    </source>
</evidence>
<feature type="transmembrane region" description="Helical" evidence="5">
    <location>
        <begin position="584"/>
        <end position="603"/>
    </location>
</feature>
<dbReference type="AlphaFoldDB" id="A0A7J6MM61"/>
<evidence type="ECO:0000256" key="1">
    <source>
        <dbReference type="ARBA" id="ARBA00004141"/>
    </source>
</evidence>
<dbReference type="EMBL" id="JABANN010000070">
    <property type="protein sequence ID" value="KAF4672662.1"/>
    <property type="molecule type" value="Genomic_DNA"/>
</dbReference>
<feature type="transmembrane region" description="Helical" evidence="5">
    <location>
        <begin position="776"/>
        <end position="801"/>
    </location>
</feature>